<dbReference type="InterPro" id="IPR032388">
    <property type="entry name" value="FlgT_C"/>
</dbReference>
<feature type="chain" id="PRO_5042959175" evidence="1">
    <location>
        <begin position="24"/>
        <end position="377"/>
    </location>
</feature>
<feature type="domain" description="Flagellar assembly protein T middle" evidence="3">
    <location>
        <begin position="115"/>
        <end position="256"/>
    </location>
</feature>
<protein>
    <submittedName>
        <fullName evidence="5">Flagellar basal-body protein</fullName>
    </submittedName>
</protein>
<dbReference type="Gene3D" id="2.40.10.410">
    <property type="entry name" value="FlgT, C-terminal domain"/>
    <property type="match status" value="1"/>
</dbReference>
<sequence length="377" mass="42391">MKKSLLVLISTIYASLYASIASAGWYEVTGTATVVSSEEVARIHALEDAIYKAVSFSGADIGSISNLRPLLESERKEYQFSNTEVRYILVDEQKVRSGVMFVKARIDIYPSATGCHVSQYKKTFLVGNIDVESPQQAVMGQIYSVGDDFATVINRQLDQQSANFVSVGTTDYEISQRYPERLKMIAEDTGAQYIIGGVITDLTATIEQKLLRDDIINRQFALEMTVFDGKTGNEVYNRNYREVARWPFPKTSQVDTKSARFWASTYGDMMLRVSRNIMLDLESEVSCKITLPEIISKWNNVLTMDLGRIHGVQQGDKLKLWHTGSFIDQRGLPRNKVTESDITLTVSRVYENEAELTVDQPELAGSIQIGDVMHKML</sequence>
<dbReference type="AlphaFoldDB" id="A0AAN0SDG3"/>
<feature type="domain" description="Flagellar assembly protein T N-terminal" evidence="4">
    <location>
        <begin position="25"/>
        <end position="110"/>
    </location>
</feature>
<keyword evidence="5" id="KW-0966">Cell projection</keyword>
<dbReference type="EMBL" id="CP009617">
    <property type="protein sequence ID" value="AIW20534.1"/>
    <property type="molecule type" value="Genomic_DNA"/>
</dbReference>
<dbReference type="Gene3D" id="3.30.1660.40">
    <property type="entry name" value="FlgT, N-terminal domain"/>
    <property type="match status" value="1"/>
</dbReference>
<dbReference type="Gene3D" id="3.40.50.10610">
    <property type="entry name" value="ABC-type transport auxiliary lipoprotein component"/>
    <property type="match status" value="1"/>
</dbReference>
<proteinExistence type="predicted"/>
<dbReference type="InterPro" id="IPR032370">
    <property type="entry name" value="FlgT_N"/>
</dbReference>
<evidence type="ECO:0000259" key="3">
    <source>
        <dbReference type="Pfam" id="PF16539"/>
    </source>
</evidence>
<dbReference type="Proteomes" id="UP000030081">
    <property type="component" value="Chromosome 1"/>
</dbReference>
<name>A0AAN0SDG3_9VIBR</name>
<dbReference type="InterPro" id="IPR038180">
    <property type="entry name" value="FlgT_N_sf"/>
</dbReference>
<reference evidence="5 6" key="1">
    <citation type="submission" date="2014-10" db="EMBL/GenBank/DDBJ databases">
        <title>The Complete Genome Sequence for the Shellfish Pathogen Vibrio coralliilyticus RE98 Isolated from a Shellfish Hatchery.</title>
        <authorList>
            <person name="Richards G.P."/>
            <person name="Bono J.L."/>
            <person name="Watson M.A."/>
            <person name="Needleman D.S."/>
        </authorList>
    </citation>
    <scope>NUCLEOTIDE SEQUENCE [LARGE SCALE GENOMIC DNA]</scope>
    <source>
        <strain evidence="5 6">RE98</strain>
    </source>
</reference>
<keyword evidence="5" id="KW-0282">Flagellum</keyword>
<dbReference type="Pfam" id="PF16548">
    <property type="entry name" value="FlgT_N"/>
    <property type="match status" value="1"/>
</dbReference>
<evidence type="ECO:0000313" key="6">
    <source>
        <dbReference type="Proteomes" id="UP000030081"/>
    </source>
</evidence>
<accession>A0AAN0SDG3</accession>
<feature type="domain" description="Flagellar assembly protein T C-terminal" evidence="2">
    <location>
        <begin position="300"/>
        <end position="375"/>
    </location>
</feature>
<dbReference type="KEGG" id="vcy:IX92_11325"/>
<dbReference type="InterPro" id="IPR038165">
    <property type="entry name" value="FlgT_C_sf"/>
</dbReference>
<organism evidence="5 6">
    <name type="scientific">Vibrio coralliilyticus</name>
    <dbReference type="NCBI Taxonomy" id="190893"/>
    <lineage>
        <taxon>Bacteria</taxon>
        <taxon>Pseudomonadati</taxon>
        <taxon>Pseudomonadota</taxon>
        <taxon>Gammaproteobacteria</taxon>
        <taxon>Vibrionales</taxon>
        <taxon>Vibrionaceae</taxon>
        <taxon>Vibrio</taxon>
    </lineage>
</organism>
<evidence type="ECO:0000256" key="1">
    <source>
        <dbReference type="SAM" id="SignalP"/>
    </source>
</evidence>
<dbReference type="Pfam" id="PF16538">
    <property type="entry name" value="FlgT_C"/>
    <property type="match status" value="1"/>
</dbReference>
<evidence type="ECO:0000313" key="5">
    <source>
        <dbReference type="EMBL" id="AIW20534.1"/>
    </source>
</evidence>
<dbReference type="InterPro" id="IPR032386">
    <property type="entry name" value="FlgT_M"/>
</dbReference>
<keyword evidence="1" id="KW-0732">Signal</keyword>
<feature type="signal peptide" evidence="1">
    <location>
        <begin position="1"/>
        <end position="23"/>
    </location>
</feature>
<gene>
    <name evidence="5" type="ORF">IX92_11325</name>
</gene>
<dbReference type="Pfam" id="PF16539">
    <property type="entry name" value="FlgT_M"/>
    <property type="match status" value="1"/>
</dbReference>
<keyword evidence="5" id="KW-0969">Cilium</keyword>
<dbReference type="RefSeq" id="WP_043009667.1">
    <property type="nucleotide sequence ID" value="NZ_CP009617.1"/>
</dbReference>
<evidence type="ECO:0000259" key="2">
    <source>
        <dbReference type="Pfam" id="PF16538"/>
    </source>
</evidence>
<keyword evidence="6" id="KW-1185">Reference proteome</keyword>
<evidence type="ECO:0000259" key="4">
    <source>
        <dbReference type="Pfam" id="PF16548"/>
    </source>
</evidence>